<evidence type="ECO:0000256" key="1">
    <source>
        <dbReference type="SAM" id="SignalP"/>
    </source>
</evidence>
<dbReference type="InterPro" id="IPR038606">
    <property type="entry name" value="To_sf"/>
</dbReference>
<dbReference type="Proteomes" id="UP001153292">
    <property type="component" value="Chromosome 15"/>
</dbReference>
<reference evidence="2" key="1">
    <citation type="submission" date="2021-12" db="EMBL/GenBank/DDBJ databases">
        <authorList>
            <person name="King R."/>
        </authorList>
    </citation>
    <scope>NUCLEOTIDE SEQUENCE</scope>
</reference>
<keyword evidence="3" id="KW-1185">Reference proteome</keyword>
<organism evidence="2 3">
    <name type="scientific">Chilo suppressalis</name>
    <name type="common">Asiatic rice borer moth</name>
    <dbReference type="NCBI Taxonomy" id="168631"/>
    <lineage>
        <taxon>Eukaryota</taxon>
        <taxon>Metazoa</taxon>
        <taxon>Ecdysozoa</taxon>
        <taxon>Arthropoda</taxon>
        <taxon>Hexapoda</taxon>
        <taxon>Insecta</taxon>
        <taxon>Pterygota</taxon>
        <taxon>Neoptera</taxon>
        <taxon>Endopterygota</taxon>
        <taxon>Lepidoptera</taxon>
        <taxon>Glossata</taxon>
        <taxon>Ditrysia</taxon>
        <taxon>Pyraloidea</taxon>
        <taxon>Crambidae</taxon>
        <taxon>Crambinae</taxon>
        <taxon>Chilo</taxon>
    </lineage>
</organism>
<evidence type="ECO:0000313" key="3">
    <source>
        <dbReference type="Proteomes" id="UP001153292"/>
    </source>
</evidence>
<gene>
    <name evidence="2" type="ORF">CHILSU_LOCUS2924</name>
</gene>
<accession>A0ABN8B2R6</accession>
<feature type="signal peptide" evidence="1">
    <location>
        <begin position="1"/>
        <end position="19"/>
    </location>
</feature>
<dbReference type="SMART" id="SM00700">
    <property type="entry name" value="JHBP"/>
    <property type="match status" value="1"/>
</dbReference>
<dbReference type="Gene3D" id="3.15.10.30">
    <property type="entry name" value="Haemolymph juvenile hormone binding protein"/>
    <property type="match status" value="1"/>
</dbReference>
<name>A0ABN8B2R6_CHISP</name>
<proteinExistence type="predicted"/>
<keyword evidence="1" id="KW-0732">Signal</keyword>
<protein>
    <recommendedName>
        <fullName evidence="4">Juvenile hormone binding protein</fullName>
    </recommendedName>
</protein>
<evidence type="ECO:0008006" key="4">
    <source>
        <dbReference type="Google" id="ProtNLM"/>
    </source>
</evidence>
<dbReference type="InterPro" id="IPR010562">
    <property type="entry name" value="Haemolymph_juvenile_hormone-bd"/>
</dbReference>
<dbReference type="EMBL" id="OU963908">
    <property type="protein sequence ID" value="CAH0399761.1"/>
    <property type="molecule type" value="Genomic_DNA"/>
</dbReference>
<dbReference type="Pfam" id="PF06585">
    <property type="entry name" value="JHBP"/>
    <property type="match status" value="1"/>
</dbReference>
<sequence>MGAIINFFLISFFIKCVLCSDALFDACSHSDIECLQKAVASFFNKTICGIHELGIKQVDPLIFYDVEYVDPGSDIVVRFLRTEIEGLKDMKLNHLQMDTDTKSEVFQTRFDVNIETFLTVELKEADKYVSGTFKAKATGLATAKFSYEMKPNSAGVEHFDIGPETITCEEIEVTQIILDQHFADVIANYPAGRVNYQRRAEIIRKPAICTFIEKAYRIVISNIRAATIAFPKTAFFTDL</sequence>
<feature type="chain" id="PRO_5045041479" description="Juvenile hormone binding protein" evidence="1">
    <location>
        <begin position="20"/>
        <end position="239"/>
    </location>
</feature>
<evidence type="ECO:0000313" key="2">
    <source>
        <dbReference type="EMBL" id="CAH0399761.1"/>
    </source>
</evidence>